<accession>A0A0U2KW92</accession>
<proteinExistence type="predicted"/>
<dbReference type="CDD" id="cd06170">
    <property type="entry name" value="LuxR_C_like"/>
    <property type="match status" value="1"/>
</dbReference>
<reference evidence="5" key="1">
    <citation type="journal article" date="2015" name="Mitochondrial DNA">
        <title>The complete chloroplast genome of Guillardia theta strain CCMP2712.</title>
        <authorList>
            <person name="Tang X."/>
            <person name="Bi G."/>
        </authorList>
    </citation>
    <scope>NUCLEOTIDE SEQUENCE</scope>
</reference>
<dbReference type="GO" id="GO:0006355">
    <property type="term" value="P:regulation of DNA-templated transcription"/>
    <property type="evidence" value="ECO:0007669"/>
    <property type="project" value="InterPro"/>
</dbReference>
<dbReference type="Pfam" id="PF00072">
    <property type="entry name" value="Response_reg"/>
    <property type="match status" value="1"/>
</dbReference>
<geneLocation type="chloroplast" evidence="5"/>
<dbReference type="SUPFAM" id="SSF52172">
    <property type="entry name" value="CheY-like"/>
    <property type="match status" value="1"/>
</dbReference>
<evidence type="ECO:0000313" key="5">
    <source>
        <dbReference type="EMBL" id="ALG63659.1"/>
    </source>
</evidence>
<dbReference type="InterPro" id="IPR001789">
    <property type="entry name" value="Sig_transdc_resp-reg_receiver"/>
</dbReference>
<dbReference type="PROSITE" id="PS00622">
    <property type="entry name" value="HTH_LUXR_1"/>
    <property type="match status" value="1"/>
</dbReference>
<dbReference type="SMART" id="SM00421">
    <property type="entry name" value="HTH_LUXR"/>
    <property type="match status" value="1"/>
</dbReference>
<dbReference type="PROSITE" id="PS50043">
    <property type="entry name" value="HTH_LUXR_2"/>
    <property type="match status" value="1"/>
</dbReference>
<keyword evidence="1 2" id="KW-0597">Phosphoprotein</keyword>
<dbReference type="InterPro" id="IPR000792">
    <property type="entry name" value="Tscrpt_reg_LuxR_C"/>
</dbReference>
<dbReference type="Gene3D" id="3.40.50.2300">
    <property type="match status" value="1"/>
</dbReference>
<evidence type="ECO:0000256" key="1">
    <source>
        <dbReference type="ARBA" id="ARBA00022553"/>
    </source>
</evidence>
<dbReference type="SMART" id="SM00448">
    <property type="entry name" value="REC"/>
    <property type="match status" value="1"/>
</dbReference>
<organism evidence="5">
    <name type="scientific">Guillardia theta</name>
    <name type="common">Cryptophyte</name>
    <name type="synonym">Cryptomonas phi</name>
    <dbReference type="NCBI Taxonomy" id="55529"/>
    <lineage>
        <taxon>Eukaryota</taxon>
        <taxon>Cryptophyceae</taxon>
        <taxon>Pyrenomonadales</taxon>
        <taxon>Geminigeraceae</taxon>
        <taxon>Guillardia</taxon>
    </lineage>
</organism>
<dbReference type="PROSITE" id="PS50110">
    <property type="entry name" value="RESPONSE_REGULATORY"/>
    <property type="match status" value="1"/>
</dbReference>
<gene>
    <name evidence="5" type="primary">ycf29</name>
</gene>
<dbReference type="AlphaFoldDB" id="A0A0U2KW92"/>
<feature type="domain" description="Response regulatory" evidence="4">
    <location>
        <begin position="14"/>
        <end position="130"/>
    </location>
</feature>
<dbReference type="EMBL" id="KT428890">
    <property type="protein sequence ID" value="ALG63659.1"/>
    <property type="molecule type" value="Genomic_DNA"/>
</dbReference>
<feature type="domain" description="HTH luxR-type" evidence="3">
    <location>
        <begin position="156"/>
        <end position="221"/>
    </location>
</feature>
<dbReference type="Gene3D" id="1.10.10.10">
    <property type="entry name" value="Winged helix-like DNA-binding domain superfamily/Winged helix DNA-binding domain"/>
    <property type="match status" value="1"/>
</dbReference>
<dbReference type="Pfam" id="PF00196">
    <property type="entry name" value="GerE"/>
    <property type="match status" value="1"/>
</dbReference>
<dbReference type="GO" id="GO:0000155">
    <property type="term" value="F:phosphorelay sensor kinase activity"/>
    <property type="evidence" value="ECO:0007669"/>
    <property type="project" value="TreeGrafter"/>
</dbReference>
<dbReference type="InterPro" id="IPR036388">
    <property type="entry name" value="WH-like_DNA-bd_sf"/>
</dbReference>
<evidence type="ECO:0000256" key="2">
    <source>
        <dbReference type="PROSITE-ProRule" id="PRU00169"/>
    </source>
</evidence>
<protein>
    <submittedName>
        <fullName evidence="5">TctD-like protein</fullName>
    </submittedName>
</protein>
<keyword evidence="5" id="KW-0934">Plastid</keyword>
<dbReference type="PANTHER" id="PTHR43547">
    <property type="entry name" value="TWO-COMPONENT HISTIDINE KINASE"/>
    <property type="match status" value="1"/>
</dbReference>
<dbReference type="InterPro" id="IPR011006">
    <property type="entry name" value="CheY-like_superfamily"/>
</dbReference>
<evidence type="ECO:0000259" key="3">
    <source>
        <dbReference type="PROSITE" id="PS50043"/>
    </source>
</evidence>
<evidence type="ECO:0000259" key="4">
    <source>
        <dbReference type="PROSITE" id="PS50110"/>
    </source>
</evidence>
<dbReference type="PANTHER" id="PTHR43547:SF2">
    <property type="entry name" value="HYBRID SIGNAL TRANSDUCTION HISTIDINE KINASE C"/>
    <property type="match status" value="1"/>
</dbReference>
<sequence>MKLQFSMLKNTNVTVMLIDDEKKLLESLCKYLESKKFKVLTAQSSEIALSILEKIIPDILIVDIMMPEKTGYDFIISIKNNRRLKAIPFIFCTAKGMTQDRIKGYKLGCRAYITKPFDPEELISVINNNLSQNKNINNIRTITTEIKRIRLIIENKNMIHISFTSRERSILVHIINGKTNKDIAKNIKIGVRNVEKYVTRLLDKTHSRNRTDLVKFAYKFYKELRANDGNRTRE</sequence>
<feature type="modified residue" description="4-aspartylphosphate" evidence="2">
    <location>
        <position position="63"/>
    </location>
</feature>
<dbReference type="PRINTS" id="PR00038">
    <property type="entry name" value="HTHLUXR"/>
</dbReference>
<name>A0A0U2KW92_GUITH</name>
<keyword evidence="5" id="KW-0150">Chloroplast</keyword>